<comment type="subunit">
    <text evidence="3 7">Homodecamer; pentamer of dimers.</text>
</comment>
<gene>
    <name evidence="7 11" type="primary">panB</name>
    <name evidence="11" type="ORF">MF646_02285</name>
</gene>
<evidence type="ECO:0000256" key="1">
    <source>
        <dbReference type="ARBA" id="ARBA00005033"/>
    </source>
</evidence>
<sequence>MKTTASFMKMKQMKEKITMMTAYDAPAARLVEQSGMDMILVGDSLGMVVLGYDSTVPVTIDDMVLHTKAARRGAQNTFIVTDMPFLTYHASLQDTFAHAKRILQEGGASAVKLEGAGPVIETVAKLTEAGVPVMGHLGLTPQSVGVLGGYKVQGKDPESARKLLADAKALEEAGAFAIVVECVPEQVGEMLSEKCNIPIIGIGAGVDTDGQVLVYHDILGYGDVHVPKFVKSYANVSPIIEQALKSYVQEVKEEKFPAKEHSFTMSEEALSGLYGGVSK</sequence>
<reference evidence="11" key="1">
    <citation type="submission" date="2022-02" db="EMBL/GenBank/DDBJ databases">
        <title>Halalkalibacter sp. nov. isolated from Lonar Lake, India.</title>
        <authorList>
            <person name="Joshi A."/>
            <person name="Thite S."/>
            <person name="Lodha T."/>
        </authorList>
    </citation>
    <scope>NUCLEOTIDE SEQUENCE</scope>
    <source>
        <strain evidence="11">MEB205</strain>
    </source>
</reference>
<dbReference type="Proteomes" id="UP001139150">
    <property type="component" value="Unassembled WGS sequence"/>
</dbReference>
<dbReference type="Gene3D" id="3.20.20.60">
    <property type="entry name" value="Phosphoenolpyruvate-binding domains"/>
    <property type="match status" value="1"/>
</dbReference>
<protein>
    <recommendedName>
        <fullName evidence="7">3-methyl-2-oxobutanoate hydroxymethyltransferase</fullName>
        <ecNumber evidence="7">2.1.2.11</ecNumber>
    </recommendedName>
    <alternativeName>
        <fullName evidence="7">Ketopantoate hydroxymethyltransferase</fullName>
        <shortName evidence="7">KPHMT</shortName>
    </alternativeName>
</protein>
<evidence type="ECO:0000256" key="4">
    <source>
        <dbReference type="ARBA" id="ARBA00022655"/>
    </source>
</evidence>
<comment type="pathway">
    <text evidence="1 7">Cofactor biosynthesis; (R)-pantothenate biosynthesis; (R)-pantoate from 3-methyl-2-oxobutanoate: step 1/2.</text>
</comment>
<dbReference type="PANTHER" id="PTHR20881:SF0">
    <property type="entry name" value="3-METHYL-2-OXOBUTANOATE HYDROXYMETHYLTRANSFERASE"/>
    <property type="match status" value="1"/>
</dbReference>
<keyword evidence="12" id="KW-1185">Reference proteome</keyword>
<keyword evidence="7" id="KW-0963">Cytoplasm</keyword>
<feature type="binding site" evidence="7 10">
    <location>
        <position position="43"/>
    </location>
    <ligand>
        <name>Mg(2+)</name>
        <dbReference type="ChEBI" id="CHEBI:18420"/>
    </ligand>
</feature>
<dbReference type="AlphaFoldDB" id="A0A9X1ZX26"/>
<dbReference type="NCBIfam" id="NF001452">
    <property type="entry name" value="PRK00311.1"/>
    <property type="match status" value="1"/>
</dbReference>
<comment type="caution">
    <text evidence="11">The sequence shown here is derived from an EMBL/GenBank/DDBJ whole genome shotgun (WGS) entry which is preliminary data.</text>
</comment>
<evidence type="ECO:0000256" key="10">
    <source>
        <dbReference type="PIRSR" id="PIRSR000388-3"/>
    </source>
</evidence>
<feature type="binding site" evidence="7 9">
    <location>
        <position position="112"/>
    </location>
    <ligand>
        <name>3-methyl-2-oxobutanoate</name>
        <dbReference type="ChEBI" id="CHEBI:11851"/>
    </ligand>
</feature>
<comment type="cofactor">
    <cofactor evidence="7 10">
        <name>Mg(2+)</name>
        <dbReference type="ChEBI" id="CHEBI:18420"/>
    </cofactor>
    <text evidence="7 10">Binds 1 Mg(2+) ion per subunit.</text>
</comment>
<keyword evidence="4 7" id="KW-0566">Pantothenate biosynthesis</keyword>
<feature type="active site" description="Proton acceptor" evidence="7 8">
    <location>
        <position position="181"/>
    </location>
</feature>
<dbReference type="PIRSF" id="PIRSF000388">
    <property type="entry name" value="Pantoate_hydroxy_MeTrfase"/>
    <property type="match status" value="1"/>
</dbReference>
<dbReference type="EC" id="2.1.2.11" evidence="7"/>
<proteinExistence type="inferred from homology"/>
<evidence type="ECO:0000256" key="3">
    <source>
        <dbReference type="ARBA" id="ARBA00011424"/>
    </source>
</evidence>
<feature type="binding site" evidence="7 10">
    <location>
        <position position="82"/>
    </location>
    <ligand>
        <name>Mg(2+)</name>
        <dbReference type="ChEBI" id="CHEBI:18420"/>
    </ligand>
</feature>
<comment type="catalytic activity">
    <reaction evidence="7">
        <text>(6R)-5,10-methylene-5,6,7,8-tetrahydrofolate + 3-methyl-2-oxobutanoate + H2O = 2-dehydropantoate + (6S)-5,6,7,8-tetrahydrofolate</text>
        <dbReference type="Rhea" id="RHEA:11824"/>
        <dbReference type="ChEBI" id="CHEBI:11561"/>
        <dbReference type="ChEBI" id="CHEBI:11851"/>
        <dbReference type="ChEBI" id="CHEBI:15377"/>
        <dbReference type="ChEBI" id="CHEBI:15636"/>
        <dbReference type="ChEBI" id="CHEBI:57453"/>
        <dbReference type="EC" id="2.1.2.11"/>
    </reaction>
</comment>
<dbReference type="InterPro" id="IPR040442">
    <property type="entry name" value="Pyrv_kinase-like_dom_sf"/>
</dbReference>
<accession>A0A9X1ZX26</accession>
<evidence type="ECO:0000256" key="5">
    <source>
        <dbReference type="ARBA" id="ARBA00022679"/>
    </source>
</evidence>
<name>A0A9X1ZX26_9BACI</name>
<evidence type="ECO:0000313" key="11">
    <source>
        <dbReference type="EMBL" id="MCL7745941.1"/>
    </source>
</evidence>
<dbReference type="NCBIfam" id="TIGR00222">
    <property type="entry name" value="panB"/>
    <property type="match status" value="1"/>
</dbReference>
<dbReference type="EMBL" id="JAKRYL010000002">
    <property type="protein sequence ID" value="MCL7745941.1"/>
    <property type="molecule type" value="Genomic_DNA"/>
</dbReference>
<comment type="subcellular location">
    <subcellularLocation>
        <location evidence="7">Cytoplasm</location>
    </subcellularLocation>
</comment>
<evidence type="ECO:0000256" key="9">
    <source>
        <dbReference type="PIRSR" id="PIRSR000388-2"/>
    </source>
</evidence>
<dbReference type="GO" id="GO:0003864">
    <property type="term" value="F:3-methyl-2-oxobutanoate hydroxymethyltransferase activity"/>
    <property type="evidence" value="ECO:0007669"/>
    <property type="project" value="UniProtKB-UniRule"/>
</dbReference>
<dbReference type="PANTHER" id="PTHR20881">
    <property type="entry name" value="3-METHYL-2-OXOBUTANOATE HYDROXYMETHYLTRANSFERASE"/>
    <property type="match status" value="1"/>
</dbReference>
<dbReference type="RefSeq" id="WP_250094872.1">
    <property type="nucleotide sequence ID" value="NZ_JAKRYL010000002.1"/>
</dbReference>
<keyword evidence="7 10" id="KW-0460">Magnesium</keyword>
<comment type="function">
    <text evidence="6 7">Catalyzes the reversible reaction in which hydroxymethyl group from 5,10-methylenetetrahydrofolate is transferred onto alpha-ketoisovalerate to form ketopantoate.</text>
</comment>
<evidence type="ECO:0000256" key="2">
    <source>
        <dbReference type="ARBA" id="ARBA00008676"/>
    </source>
</evidence>
<dbReference type="GO" id="GO:0000287">
    <property type="term" value="F:magnesium ion binding"/>
    <property type="evidence" value="ECO:0007669"/>
    <property type="project" value="TreeGrafter"/>
</dbReference>
<dbReference type="SUPFAM" id="SSF51621">
    <property type="entry name" value="Phosphoenolpyruvate/pyruvate domain"/>
    <property type="match status" value="1"/>
</dbReference>
<evidence type="ECO:0000256" key="8">
    <source>
        <dbReference type="PIRSR" id="PIRSR000388-1"/>
    </source>
</evidence>
<evidence type="ECO:0000313" key="12">
    <source>
        <dbReference type="Proteomes" id="UP001139150"/>
    </source>
</evidence>
<dbReference type="HAMAP" id="MF_00156">
    <property type="entry name" value="PanB"/>
    <property type="match status" value="1"/>
</dbReference>
<comment type="similarity">
    <text evidence="2 7">Belongs to the PanB family.</text>
</comment>
<dbReference type="GO" id="GO:0005737">
    <property type="term" value="C:cytoplasm"/>
    <property type="evidence" value="ECO:0007669"/>
    <property type="project" value="UniProtKB-SubCell"/>
</dbReference>
<feature type="binding site" evidence="7 9">
    <location>
        <position position="82"/>
    </location>
    <ligand>
        <name>3-methyl-2-oxobutanoate</name>
        <dbReference type="ChEBI" id="CHEBI:11851"/>
    </ligand>
</feature>
<dbReference type="GO" id="GO:0015940">
    <property type="term" value="P:pantothenate biosynthetic process"/>
    <property type="evidence" value="ECO:0007669"/>
    <property type="project" value="UniProtKB-UniRule"/>
</dbReference>
<evidence type="ECO:0000256" key="6">
    <source>
        <dbReference type="ARBA" id="ARBA00056497"/>
    </source>
</evidence>
<dbReference type="CDD" id="cd06557">
    <property type="entry name" value="KPHMT-like"/>
    <property type="match status" value="1"/>
</dbReference>
<dbReference type="InterPro" id="IPR015813">
    <property type="entry name" value="Pyrv/PenolPyrv_kinase-like_dom"/>
</dbReference>
<dbReference type="Pfam" id="PF02548">
    <property type="entry name" value="Pantoate_transf"/>
    <property type="match status" value="1"/>
</dbReference>
<keyword evidence="7 10" id="KW-0479">Metal-binding</keyword>
<dbReference type="FunFam" id="3.20.20.60:FF:000003">
    <property type="entry name" value="3-methyl-2-oxobutanoate hydroxymethyltransferase"/>
    <property type="match status" value="1"/>
</dbReference>
<keyword evidence="5 7" id="KW-0808">Transferase</keyword>
<feature type="binding site" evidence="7 9">
    <location>
        <begin position="43"/>
        <end position="44"/>
    </location>
    <ligand>
        <name>3-methyl-2-oxobutanoate</name>
        <dbReference type="ChEBI" id="CHEBI:11851"/>
    </ligand>
</feature>
<feature type="binding site" evidence="7 10">
    <location>
        <position position="114"/>
    </location>
    <ligand>
        <name>Mg(2+)</name>
        <dbReference type="ChEBI" id="CHEBI:18420"/>
    </ligand>
</feature>
<organism evidence="11 12">
    <name type="scientific">Halalkalibacter alkaliphilus</name>
    <dbReference type="NCBI Taxonomy" id="2917993"/>
    <lineage>
        <taxon>Bacteria</taxon>
        <taxon>Bacillati</taxon>
        <taxon>Bacillota</taxon>
        <taxon>Bacilli</taxon>
        <taxon>Bacillales</taxon>
        <taxon>Bacillaceae</taxon>
        <taxon>Halalkalibacter</taxon>
    </lineage>
</organism>
<evidence type="ECO:0000256" key="7">
    <source>
        <dbReference type="HAMAP-Rule" id="MF_00156"/>
    </source>
</evidence>
<dbReference type="InterPro" id="IPR003700">
    <property type="entry name" value="Pantoate_hydroxy_MeTrfase"/>
</dbReference>